<dbReference type="Pfam" id="PF01762">
    <property type="entry name" value="Galactosyl_T"/>
    <property type="match status" value="1"/>
</dbReference>
<gene>
    <name evidence="11" type="ORF">Plil01_000767300</name>
</gene>
<evidence type="ECO:0000256" key="6">
    <source>
        <dbReference type="ARBA" id="ARBA00022968"/>
    </source>
</evidence>
<keyword evidence="6 10" id="KW-0735">Signal-anchor</keyword>
<organism evidence="11 12">
    <name type="scientific">Phytophthora lilii</name>
    <dbReference type="NCBI Taxonomy" id="2077276"/>
    <lineage>
        <taxon>Eukaryota</taxon>
        <taxon>Sar</taxon>
        <taxon>Stramenopiles</taxon>
        <taxon>Oomycota</taxon>
        <taxon>Peronosporomycetes</taxon>
        <taxon>Peronosporales</taxon>
        <taxon>Peronosporaceae</taxon>
        <taxon>Phytophthora</taxon>
    </lineage>
</organism>
<evidence type="ECO:0000256" key="2">
    <source>
        <dbReference type="ARBA" id="ARBA00008661"/>
    </source>
</evidence>
<dbReference type="GO" id="GO:0000139">
    <property type="term" value="C:Golgi membrane"/>
    <property type="evidence" value="ECO:0007669"/>
    <property type="project" value="UniProtKB-SubCell"/>
</dbReference>
<evidence type="ECO:0000256" key="8">
    <source>
        <dbReference type="ARBA" id="ARBA00023034"/>
    </source>
</evidence>
<protein>
    <recommendedName>
        <fullName evidence="10">Hexosyltransferase</fullName>
        <ecNumber evidence="10">2.4.1.-</ecNumber>
    </recommendedName>
</protein>
<dbReference type="GO" id="GO:0016758">
    <property type="term" value="F:hexosyltransferase activity"/>
    <property type="evidence" value="ECO:0007669"/>
    <property type="project" value="InterPro"/>
</dbReference>
<keyword evidence="12" id="KW-1185">Reference proteome</keyword>
<keyword evidence="8 10" id="KW-0333">Golgi apparatus</keyword>
<dbReference type="Gene3D" id="3.90.550.50">
    <property type="match status" value="1"/>
</dbReference>
<evidence type="ECO:0000256" key="4">
    <source>
        <dbReference type="ARBA" id="ARBA00022679"/>
    </source>
</evidence>
<dbReference type="PANTHER" id="PTHR11214:SF3">
    <property type="entry name" value="BETA-1,3-GALACTOSYLTRANSFERASE 6"/>
    <property type="match status" value="1"/>
</dbReference>
<comment type="subcellular location">
    <subcellularLocation>
        <location evidence="1 10">Golgi apparatus membrane</location>
        <topology evidence="1 10">Single-pass type II membrane protein</topology>
    </subcellularLocation>
</comment>
<proteinExistence type="inferred from homology"/>
<evidence type="ECO:0000256" key="7">
    <source>
        <dbReference type="ARBA" id="ARBA00022989"/>
    </source>
</evidence>
<dbReference type="Proteomes" id="UP001165083">
    <property type="component" value="Unassembled WGS sequence"/>
</dbReference>
<keyword evidence="9 10" id="KW-0472">Membrane</keyword>
<comment type="caution">
    <text evidence="11">The sequence shown here is derived from an EMBL/GenBank/DDBJ whole genome shotgun (WGS) entry which is preliminary data.</text>
</comment>
<comment type="similarity">
    <text evidence="2 10">Belongs to the glycosyltransferase 31 family.</text>
</comment>
<sequence length="324" mass="36822">MLLTSKHLNASTITSKQLPENEEELLLVIGIKTAVAANFVIRQAIRQTWARKQVLPVGVKAFLLGCRPRANTGSDDDDWNDDSTSLNRLMEAVELEKMLYGDLLTDELDCEDSYEGLAKKVKQFLHFVAINYARAKYVMIADDDLYVRMDKVVHKLKTMAPPVRFYTGQVRAIENAQKETPIRVKNPKLRYALSKDQFPMSVLPPFALGAYVFLSMDCVLFVSKNRKRLHDLSGMDDMSIALWLLSIQVHPQPFRQLEHLRGGPCNNDLVTIGDLSPLSIRLVHDNLLAQRAMCHGFNHHIWLKPASLAPSRTHCSELPYTRRL</sequence>
<keyword evidence="3 10" id="KW-0328">Glycosyltransferase</keyword>
<dbReference type="InterPro" id="IPR002659">
    <property type="entry name" value="Glyco_trans_31"/>
</dbReference>
<dbReference type="OrthoDB" id="202235at2759"/>
<evidence type="ECO:0000256" key="9">
    <source>
        <dbReference type="ARBA" id="ARBA00023136"/>
    </source>
</evidence>
<dbReference type="AlphaFoldDB" id="A0A9W6TV67"/>
<accession>A0A9W6TV67</accession>
<dbReference type="EC" id="2.4.1.-" evidence="10"/>
<evidence type="ECO:0000256" key="3">
    <source>
        <dbReference type="ARBA" id="ARBA00022676"/>
    </source>
</evidence>
<dbReference type="EMBL" id="BSXW01000358">
    <property type="protein sequence ID" value="GMF19922.1"/>
    <property type="molecule type" value="Genomic_DNA"/>
</dbReference>
<keyword evidence="5 10" id="KW-0812">Transmembrane</keyword>
<evidence type="ECO:0000313" key="11">
    <source>
        <dbReference type="EMBL" id="GMF19922.1"/>
    </source>
</evidence>
<evidence type="ECO:0000313" key="12">
    <source>
        <dbReference type="Proteomes" id="UP001165083"/>
    </source>
</evidence>
<keyword evidence="7 10" id="KW-1133">Transmembrane helix</keyword>
<evidence type="ECO:0000256" key="1">
    <source>
        <dbReference type="ARBA" id="ARBA00004323"/>
    </source>
</evidence>
<evidence type="ECO:0000256" key="5">
    <source>
        <dbReference type="ARBA" id="ARBA00022692"/>
    </source>
</evidence>
<evidence type="ECO:0000256" key="10">
    <source>
        <dbReference type="RuleBase" id="RU363063"/>
    </source>
</evidence>
<dbReference type="PANTHER" id="PTHR11214">
    <property type="entry name" value="BETA-1,3-N-ACETYLGLUCOSAMINYLTRANSFERASE"/>
    <property type="match status" value="1"/>
</dbReference>
<feature type="transmembrane region" description="Helical" evidence="10">
    <location>
        <begin position="202"/>
        <end position="222"/>
    </location>
</feature>
<name>A0A9W6TV67_9STRA</name>
<keyword evidence="4" id="KW-0808">Transferase</keyword>
<reference evidence="11" key="1">
    <citation type="submission" date="2023-04" db="EMBL/GenBank/DDBJ databases">
        <title>Phytophthora lilii NBRC 32176.</title>
        <authorList>
            <person name="Ichikawa N."/>
            <person name="Sato H."/>
            <person name="Tonouchi N."/>
        </authorList>
    </citation>
    <scope>NUCLEOTIDE SEQUENCE</scope>
    <source>
        <strain evidence="11">NBRC 32176</strain>
    </source>
</reference>